<dbReference type="InterPro" id="IPR013103">
    <property type="entry name" value="RVT_2"/>
</dbReference>
<dbReference type="CDD" id="cd09272">
    <property type="entry name" value="RNase_HI_RT_Ty1"/>
    <property type="match status" value="1"/>
</dbReference>
<sequence length="362" mass="40657">MVVNFYQSPDDIDGQHLHGFRRRYTLATLDHTQGATQRVEQSYGTAGLACTHEGGAYMNAHLLPRIVHAAHHQVITYDKWIDAMKNELDALEYNKTWTVVSFPDGAHTVGRKWVYKIKLKANGSIERYKAPLVANGNSQLERFDSHETLSPIAKHTTGSVLQLLECLEQITLCLQKLKNGEFVALLVYVDDIIIASSCVEATDKFMDKPTTGHLQATYRVLKYLKKAPGQGILLSSTSDIHLTVYINSDWAGCRDTGRPVTSFTVFLGHSLISWKSKKQGVVARCSAKAEYRAMVIACSEVVWLLCLLKDFDSNCLAAATMYCDNQVALHISRNPTFHERTKHIEVDYHFIREKMQAGVILP</sequence>
<evidence type="ECO:0000313" key="2">
    <source>
        <dbReference type="EMBL" id="EOY10111.1"/>
    </source>
</evidence>
<dbReference type="PANTHER" id="PTHR11439:SF498">
    <property type="entry name" value="DNAK FAMILY PROTEIN"/>
    <property type="match status" value="1"/>
</dbReference>
<proteinExistence type="predicted"/>
<dbReference type="PANTHER" id="PTHR11439">
    <property type="entry name" value="GAG-POL-RELATED RETROTRANSPOSON"/>
    <property type="match status" value="1"/>
</dbReference>
<evidence type="ECO:0000313" key="3">
    <source>
        <dbReference type="Proteomes" id="UP000026915"/>
    </source>
</evidence>
<dbReference type="AlphaFoldDB" id="A0A061EZ94"/>
<dbReference type="InParanoid" id="A0A061EZ94"/>
<name>A0A061EZ94_THECC</name>
<gene>
    <name evidence="2" type="ORF">TCM_025489</name>
</gene>
<dbReference type="InterPro" id="IPR043502">
    <property type="entry name" value="DNA/RNA_pol_sf"/>
</dbReference>
<dbReference type="HOGENOM" id="CLU_765954_0_0_1"/>
<organism evidence="2 3">
    <name type="scientific">Theobroma cacao</name>
    <name type="common">Cacao</name>
    <name type="synonym">Cocoa</name>
    <dbReference type="NCBI Taxonomy" id="3641"/>
    <lineage>
        <taxon>Eukaryota</taxon>
        <taxon>Viridiplantae</taxon>
        <taxon>Streptophyta</taxon>
        <taxon>Embryophyta</taxon>
        <taxon>Tracheophyta</taxon>
        <taxon>Spermatophyta</taxon>
        <taxon>Magnoliopsida</taxon>
        <taxon>eudicotyledons</taxon>
        <taxon>Gunneridae</taxon>
        <taxon>Pentapetalae</taxon>
        <taxon>rosids</taxon>
        <taxon>malvids</taxon>
        <taxon>Malvales</taxon>
        <taxon>Malvaceae</taxon>
        <taxon>Byttnerioideae</taxon>
        <taxon>Theobroma</taxon>
    </lineage>
</organism>
<dbReference type="eggNOG" id="KOG0017">
    <property type="taxonomic scope" value="Eukaryota"/>
</dbReference>
<dbReference type="STRING" id="3641.A0A061EZ94"/>
<dbReference type="SUPFAM" id="SSF56672">
    <property type="entry name" value="DNA/RNA polymerases"/>
    <property type="match status" value="1"/>
</dbReference>
<evidence type="ECO:0000259" key="1">
    <source>
        <dbReference type="Pfam" id="PF07727"/>
    </source>
</evidence>
<dbReference type="Gramene" id="EOY10111">
    <property type="protein sequence ID" value="EOY10111"/>
    <property type="gene ID" value="TCM_025489"/>
</dbReference>
<dbReference type="Proteomes" id="UP000026915">
    <property type="component" value="Chromosome 5"/>
</dbReference>
<reference evidence="2 3" key="1">
    <citation type="journal article" date="2013" name="Genome Biol.">
        <title>The genome sequence of the most widely cultivated cacao type and its use to identify candidate genes regulating pod color.</title>
        <authorList>
            <person name="Motamayor J.C."/>
            <person name="Mockaitis K."/>
            <person name="Schmutz J."/>
            <person name="Haiminen N."/>
            <person name="Iii D.L."/>
            <person name="Cornejo O."/>
            <person name="Findley S.D."/>
            <person name="Zheng P."/>
            <person name="Utro F."/>
            <person name="Royaert S."/>
            <person name="Saski C."/>
            <person name="Jenkins J."/>
            <person name="Podicheti R."/>
            <person name="Zhao M."/>
            <person name="Scheffler B.E."/>
            <person name="Stack J.C."/>
            <person name="Feltus F.A."/>
            <person name="Mustiga G.M."/>
            <person name="Amores F."/>
            <person name="Phillips W."/>
            <person name="Marelli J.P."/>
            <person name="May G.D."/>
            <person name="Shapiro H."/>
            <person name="Ma J."/>
            <person name="Bustamante C.D."/>
            <person name="Schnell R.J."/>
            <person name="Main D."/>
            <person name="Gilbert D."/>
            <person name="Parida L."/>
            <person name="Kuhn D.N."/>
        </authorList>
    </citation>
    <scope>NUCLEOTIDE SEQUENCE [LARGE SCALE GENOMIC DNA]</scope>
    <source>
        <strain evidence="3">cv. Matina 1-6</strain>
    </source>
</reference>
<feature type="domain" description="Reverse transcriptase Ty1/copia-type" evidence="1">
    <location>
        <begin position="94"/>
        <end position="157"/>
    </location>
</feature>
<dbReference type="EMBL" id="CM001883">
    <property type="protein sequence ID" value="EOY10111.1"/>
    <property type="molecule type" value="Genomic_DNA"/>
</dbReference>
<keyword evidence="3" id="KW-1185">Reference proteome</keyword>
<protein>
    <recommendedName>
        <fullName evidence="1">Reverse transcriptase Ty1/copia-type domain-containing protein</fullName>
    </recommendedName>
</protein>
<accession>A0A061EZ94</accession>
<dbReference type="Pfam" id="PF07727">
    <property type="entry name" value="RVT_2"/>
    <property type="match status" value="1"/>
</dbReference>